<keyword evidence="3 8" id="KW-0472">Membrane</keyword>
<dbReference type="SUPFAM" id="SSF49265">
    <property type="entry name" value="Fibronectin type III"/>
    <property type="match status" value="1"/>
</dbReference>
<dbReference type="PROSITE" id="PS50853">
    <property type="entry name" value="FN3"/>
    <property type="match status" value="1"/>
</dbReference>
<sequence length="1262" mass="139488">MGTSRLLSPFTLLLICAGWTVRAEDEQHDAREGDDVTMQCRFSLEPFESLTYYWVRNTASGHDNVAIGDIPLETNYQISFAPTEGRYDLMVANVSYERDNGRFECRVKAGGSGRTLHSQGHALTVLTHPRAPLLTPGPHAQAQENRELKLACSSSGGSPEPSIKWYREGSLYPLEAELTHAKTRAEPSISTITLNPTREDDGATFRCVVWNRAMPEGQQLDATVDLNVNYFPRVDVGPENPLRVEIDGTATLECKVDAKPKVNTVRWTRNGKYISNSFTHAIQGVTVQDAGKYTCSADNGLGSQGEKDIYLDVLYPPTVTVESKTFEAEEDGTVEIRCDVSANPKPTTIEWTMEGKPEFRQNGNTLLLTRVNADMAGTYICRAVNDISTSTGKRVERASSASVAVLVRHKPGRAHISPDRPVAQEGSGVTLTCSAKPPGWPAPQYRWFLDVGTAESKPNVLATGSKYTIPSAHLGSEGIYRCQATNELGHSEMASVTLQVHQPPRFQSKLQPHMIKRAGELDFSVSCSALGKPRPIVKWFKDNSEIKLDTDLYEIKTDITEGRNSVYNVQSMLKFYGKSRPNTNQLLPDDRGIYTCTFENEVKRVESTVHLRIEHEPLAIRPQKKVAYDIAEVAEIFCRVQAYPKPEFQWFYGSNTSPLQMSSDGHYDITTTTDNNDSYLSILKIRGVKPQDFGDYYCKVKNALGSIRPQTRLQPKGAPESPKDLTSEKIGPSYVTLKWEAGFDGGLTSTKYFVRYRRVMVKGVNSAGGGEHCATEHTEYDWMEYDCGRSNPCNVTRLEQHSSYTFKVKAVNTKGQSNYSNEITVTTKVDKIAAPEQVTYDPSTRTIAFSVGPTCLSLIGVAEGLNSIGGAAGWQVVDTVPLHLSGAVATVQEAPLEIPNKQSTRTMPGRHIDTPYDDMNPHIRLKLCLKVNQEVCSEYTEADIGPSYIKEASALTPATMIAIVVSCLVFLLFLALLFVFCHCKLNDKNKKETSKDYEMDSMRPPMVAPQNQAPPPYYQSAGMENKALEHSMDLATSIDDAKNVYGSSGYAYHMPPHVQGHPVQNMPNTDWVNMAYNMENSYTNSNNGGSVNSQDSLWQMKLAANNPGGMPGHQIIDRQSNYAYDQISQPAYGTIDDYPAYPPMPHGGQMTAPPDYNMRGSQNPSRQDFCSDPYASVHKPKKRMDVDPCIRLMDVDPCIDPSYHEVTGLPEGYGGSSGGGGGEDAGPEDKPPHLSLSYDDSLESGYSTPNSRSRRVIREIIV</sequence>
<feature type="domain" description="Ig-like" evidence="10">
    <location>
        <begin position="317"/>
        <end position="400"/>
    </location>
</feature>
<organism evidence="12 13">
    <name type="scientific">Galleria mellonella</name>
    <name type="common">Greater wax moth</name>
    <dbReference type="NCBI Taxonomy" id="7137"/>
    <lineage>
        <taxon>Eukaryota</taxon>
        <taxon>Metazoa</taxon>
        <taxon>Ecdysozoa</taxon>
        <taxon>Arthropoda</taxon>
        <taxon>Hexapoda</taxon>
        <taxon>Insecta</taxon>
        <taxon>Pterygota</taxon>
        <taxon>Neoptera</taxon>
        <taxon>Endopterygota</taxon>
        <taxon>Lepidoptera</taxon>
        <taxon>Glossata</taxon>
        <taxon>Ditrysia</taxon>
        <taxon>Pyraloidea</taxon>
        <taxon>Pyralidae</taxon>
        <taxon>Galleriinae</taxon>
        <taxon>Galleria</taxon>
    </lineage>
</organism>
<dbReference type="GO" id="GO:0098609">
    <property type="term" value="P:cell-cell adhesion"/>
    <property type="evidence" value="ECO:0007669"/>
    <property type="project" value="TreeGrafter"/>
</dbReference>
<accession>A0A6J1WF12</accession>
<dbReference type="InterPro" id="IPR003599">
    <property type="entry name" value="Ig_sub"/>
</dbReference>
<dbReference type="SMART" id="SM00060">
    <property type="entry name" value="FN3"/>
    <property type="match status" value="1"/>
</dbReference>
<dbReference type="GeneID" id="113512351"/>
<dbReference type="Pfam" id="PF00041">
    <property type="entry name" value="fn3"/>
    <property type="match status" value="1"/>
</dbReference>
<evidence type="ECO:0000259" key="11">
    <source>
        <dbReference type="PROSITE" id="PS50853"/>
    </source>
</evidence>
<feature type="domain" description="Ig-like" evidence="10">
    <location>
        <begin position="9"/>
        <end position="124"/>
    </location>
</feature>
<dbReference type="InterPro" id="IPR003598">
    <property type="entry name" value="Ig_sub2"/>
</dbReference>
<keyword evidence="6" id="KW-0393">Immunoglobulin domain</keyword>
<evidence type="ECO:0000256" key="6">
    <source>
        <dbReference type="ARBA" id="ARBA00023319"/>
    </source>
</evidence>
<evidence type="ECO:0000256" key="2">
    <source>
        <dbReference type="ARBA" id="ARBA00022737"/>
    </source>
</evidence>
<dbReference type="CDD" id="cd00063">
    <property type="entry name" value="FN3"/>
    <property type="match status" value="1"/>
</dbReference>
<evidence type="ECO:0000313" key="12">
    <source>
        <dbReference type="Proteomes" id="UP001652740"/>
    </source>
</evidence>
<dbReference type="InterPro" id="IPR013098">
    <property type="entry name" value="Ig_I-set"/>
</dbReference>
<evidence type="ECO:0000256" key="9">
    <source>
        <dbReference type="SAM" id="SignalP"/>
    </source>
</evidence>
<evidence type="ECO:0000256" key="3">
    <source>
        <dbReference type="ARBA" id="ARBA00023136"/>
    </source>
</evidence>
<keyword evidence="8" id="KW-1133">Transmembrane helix</keyword>
<evidence type="ECO:0000256" key="4">
    <source>
        <dbReference type="ARBA" id="ARBA00023157"/>
    </source>
</evidence>
<evidence type="ECO:0000259" key="10">
    <source>
        <dbReference type="PROSITE" id="PS50835"/>
    </source>
</evidence>
<dbReference type="SMART" id="SM00409">
    <property type="entry name" value="IG"/>
    <property type="match status" value="7"/>
</dbReference>
<dbReference type="Pfam" id="PF07679">
    <property type="entry name" value="I-set"/>
    <property type="match status" value="2"/>
</dbReference>
<evidence type="ECO:0000313" key="13">
    <source>
        <dbReference type="RefSeq" id="XP_026751979.2"/>
    </source>
</evidence>
<dbReference type="Gene3D" id="2.60.40.10">
    <property type="entry name" value="Immunoglobulins"/>
    <property type="match status" value="8"/>
</dbReference>
<feature type="region of interest" description="Disordered" evidence="7">
    <location>
        <begin position="1149"/>
        <end position="1180"/>
    </location>
</feature>
<dbReference type="InterPro" id="IPR007110">
    <property type="entry name" value="Ig-like_dom"/>
</dbReference>
<dbReference type="Proteomes" id="UP001652740">
    <property type="component" value="Unplaced"/>
</dbReference>
<feature type="transmembrane region" description="Helical" evidence="8">
    <location>
        <begin position="960"/>
        <end position="981"/>
    </location>
</feature>
<feature type="compositionally biased region" description="Polar residues" evidence="7">
    <location>
        <begin position="1159"/>
        <end position="1168"/>
    </location>
</feature>
<dbReference type="PROSITE" id="PS50835">
    <property type="entry name" value="IG_LIKE"/>
    <property type="match status" value="7"/>
</dbReference>
<feature type="chain" id="PRO_5045156753" evidence="9">
    <location>
        <begin position="24"/>
        <end position="1262"/>
    </location>
</feature>
<keyword evidence="2" id="KW-0677">Repeat</keyword>
<dbReference type="GO" id="GO:0005911">
    <property type="term" value="C:cell-cell junction"/>
    <property type="evidence" value="ECO:0007669"/>
    <property type="project" value="TreeGrafter"/>
</dbReference>
<gene>
    <name evidence="13" type="primary">LOC113512351</name>
</gene>
<dbReference type="GO" id="GO:0030154">
    <property type="term" value="P:cell differentiation"/>
    <property type="evidence" value="ECO:0007669"/>
    <property type="project" value="UniProtKB-ARBA"/>
</dbReference>
<feature type="compositionally biased region" description="Gly residues" evidence="7">
    <location>
        <begin position="1211"/>
        <end position="1224"/>
    </location>
</feature>
<evidence type="ECO:0000256" key="1">
    <source>
        <dbReference type="ARBA" id="ARBA00004479"/>
    </source>
</evidence>
<dbReference type="SUPFAM" id="SSF48726">
    <property type="entry name" value="Immunoglobulin"/>
    <property type="match status" value="7"/>
</dbReference>
<dbReference type="GO" id="GO:0050839">
    <property type="term" value="F:cell adhesion molecule binding"/>
    <property type="evidence" value="ECO:0007669"/>
    <property type="project" value="TreeGrafter"/>
</dbReference>
<feature type="domain" description="Fibronectin type-III" evidence="11">
    <location>
        <begin position="721"/>
        <end position="830"/>
    </location>
</feature>
<feature type="domain" description="Ig-like" evidence="10">
    <location>
        <begin position="232"/>
        <end position="310"/>
    </location>
</feature>
<proteinExistence type="predicted"/>
<dbReference type="Pfam" id="PF08205">
    <property type="entry name" value="C2-set_2"/>
    <property type="match status" value="1"/>
</dbReference>
<dbReference type="SMART" id="SM00408">
    <property type="entry name" value="IGc2"/>
    <property type="match status" value="7"/>
</dbReference>
<feature type="signal peptide" evidence="9">
    <location>
        <begin position="1"/>
        <end position="23"/>
    </location>
</feature>
<dbReference type="PANTHER" id="PTHR11640:SF134">
    <property type="entry name" value="ECHINOID, ISOFORM A-RELATED"/>
    <property type="match status" value="1"/>
</dbReference>
<evidence type="ECO:0000256" key="5">
    <source>
        <dbReference type="ARBA" id="ARBA00023180"/>
    </source>
</evidence>
<dbReference type="CDD" id="cd00096">
    <property type="entry name" value="Ig"/>
    <property type="match status" value="5"/>
</dbReference>
<dbReference type="InterPro" id="IPR003961">
    <property type="entry name" value="FN3_dom"/>
</dbReference>
<feature type="domain" description="Ig-like" evidence="10">
    <location>
        <begin position="129"/>
        <end position="225"/>
    </location>
</feature>
<comment type="subcellular location">
    <subcellularLocation>
        <location evidence="1">Membrane</location>
        <topology evidence="1">Single-pass type I membrane protein</topology>
    </subcellularLocation>
</comment>
<feature type="region of interest" description="Disordered" evidence="7">
    <location>
        <begin position="1206"/>
        <end position="1251"/>
    </location>
</feature>
<reference evidence="13" key="1">
    <citation type="submission" date="2025-08" db="UniProtKB">
        <authorList>
            <consortium name="RefSeq"/>
        </authorList>
    </citation>
    <scope>IDENTIFICATION</scope>
    <source>
        <tissue evidence="13">Whole larvae</tissue>
    </source>
</reference>
<keyword evidence="12" id="KW-1185">Reference proteome</keyword>
<feature type="domain" description="Ig-like" evidence="10">
    <location>
        <begin position="504"/>
        <end position="610"/>
    </location>
</feature>
<keyword evidence="9" id="KW-0732">Signal</keyword>
<keyword evidence="4" id="KW-1015">Disulfide bond</keyword>
<dbReference type="RefSeq" id="XP_026751979.2">
    <property type="nucleotide sequence ID" value="XM_026896178.3"/>
</dbReference>
<dbReference type="AlphaFoldDB" id="A0A6J1WF12"/>
<dbReference type="Pfam" id="PF13927">
    <property type="entry name" value="Ig_3"/>
    <property type="match status" value="3"/>
</dbReference>
<dbReference type="InterPro" id="IPR036116">
    <property type="entry name" value="FN3_sf"/>
</dbReference>
<feature type="domain" description="Ig-like" evidence="10">
    <location>
        <begin position="411"/>
        <end position="497"/>
    </location>
</feature>
<evidence type="ECO:0000256" key="8">
    <source>
        <dbReference type="SAM" id="Phobius"/>
    </source>
</evidence>
<dbReference type="GO" id="GO:0009653">
    <property type="term" value="P:anatomical structure morphogenesis"/>
    <property type="evidence" value="ECO:0007669"/>
    <property type="project" value="UniProtKB-ARBA"/>
</dbReference>
<dbReference type="InterPro" id="IPR036179">
    <property type="entry name" value="Ig-like_dom_sf"/>
</dbReference>
<dbReference type="InterPro" id="IPR051275">
    <property type="entry name" value="Cell_adhesion_signaling"/>
</dbReference>
<dbReference type="InterPro" id="IPR013162">
    <property type="entry name" value="CD80_C2-set"/>
</dbReference>
<dbReference type="InterPro" id="IPR013783">
    <property type="entry name" value="Ig-like_fold"/>
</dbReference>
<dbReference type="PANTHER" id="PTHR11640">
    <property type="entry name" value="NEPHRIN"/>
    <property type="match status" value="1"/>
</dbReference>
<name>A0A6J1WF12_GALME</name>
<evidence type="ECO:0000256" key="7">
    <source>
        <dbReference type="SAM" id="MobiDB-lite"/>
    </source>
</evidence>
<protein>
    <submittedName>
        <fullName evidence="13">Hemicentin-1-like isoform X2</fullName>
    </submittedName>
</protein>
<keyword evidence="5" id="KW-0325">Glycoprotein</keyword>
<dbReference type="GO" id="GO:0005886">
    <property type="term" value="C:plasma membrane"/>
    <property type="evidence" value="ECO:0007669"/>
    <property type="project" value="TreeGrafter"/>
</dbReference>
<keyword evidence="8" id="KW-0812">Transmembrane</keyword>
<feature type="domain" description="Ig-like" evidence="10">
    <location>
        <begin position="617"/>
        <end position="714"/>
    </location>
</feature>